<evidence type="ECO:0000313" key="2">
    <source>
        <dbReference type="Proteomes" id="UP000282876"/>
    </source>
</evidence>
<organism evidence="1 2">
    <name type="scientific">Tubulinosema ratisbonensis</name>
    <dbReference type="NCBI Taxonomy" id="291195"/>
    <lineage>
        <taxon>Eukaryota</taxon>
        <taxon>Fungi</taxon>
        <taxon>Fungi incertae sedis</taxon>
        <taxon>Microsporidia</taxon>
        <taxon>Tubulinosematoidea</taxon>
        <taxon>Tubulinosematidae</taxon>
        <taxon>Tubulinosema</taxon>
    </lineage>
</organism>
<reference evidence="1 2" key="1">
    <citation type="submission" date="2018-10" db="EMBL/GenBank/DDBJ databases">
        <title>Draft genome sequence of the microsporidian Tubulinosema ratisbonensis.</title>
        <authorList>
            <person name="Polonais V."/>
            <person name="Peyretaillade E."/>
            <person name="Niehus S."/>
            <person name="Wawrzyniak I."/>
            <person name="Franchet A."/>
            <person name="Gaspin C."/>
            <person name="Reichstadt M."/>
            <person name="Belser C."/>
            <person name="Labadie K."/>
            <person name="Delbac F."/>
            <person name="Ferrandon D."/>
        </authorList>
    </citation>
    <scope>NUCLEOTIDE SEQUENCE [LARGE SCALE GENOMIC DNA]</scope>
    <source>
        <strain evidence="1 2">Franzen</strain>
    </source>
</reference>
<dbReference type="EMBL" id="RCSS01000813">
    <property type="protein sequence ID" value="RVD90669.1"/>
    <property type="molecule type" value="Genomic_DNA"/>
</dbReference>
<evidence type="ECO:0000313" key="1">
    <source>
        <dbReference type="EMBL" id="RVD90669.1"/>
    </source>
</evidence>
<protein>
    <submittedName>
        <fullName evidence="1">Uncharacterized protein</fullName>
    </submittedName>
</protein>
<dbReference type="VEuPathDB" id="MicrosporidiaDB:TUBRATIS_28910"/>
<comment type="caution">
    <text evidence="1">The sequence shown here is derived from an EMBL/GenBank/DDBJ whole genome shotgun (WGS) entry which is preliminary data.</text>
</comment>
<keyword evidence="2" id="KW-1185">Reference proteome</keyword>
<gene>
    <name evidence="1" type="ORF">TUBRATIS_28910</name>
</gene>
<dbReference type="OrthoDB" id="10470514at2759"/>
<dbReference type="Proteomes" id="UP000282876">
    <property type="component" value="Unassembled WGS sequence"/>
</dbReference>
<accession>A0A437AI03</accession>
<sequence>MHKKQKATRLLNLDEVSELRKLGLIFKTIPSIDQNIPNVLYKDTESDFCRKLKIHNNDFTKYKEKYFEKGEKGLRSILVRHGFRKEKSDLVVNYLVKKNKIE</sequence>
<name>A0A437AI03_9MICR</name>
<dbReference type="AlphaFoldDB" id="A0A437AI03"/>
<proteinExistence type="predicted"/>